<dbReference type="InterPro" id="IPR015797">
    <property type="entry name" value="NUDIX_hydrolase-like_dom_sf"/>
</dbReference>
<dbReference type="InterPro" id="IPR000086">
    <property type="entry name" value="NUDIX_hydrolase_dom"/>
</dbReference>
<dbReference type="PROSITE" id="PS51462">
    <property type="entry name" value="NUDIX"/>
    <property type="match status" value="1"/>
</dbReference>
<dbReference type="Gene3D" id="3.90.79.10">
    <property type="entry name" value="Nucleoside Triphosphate Pyrophosphohydrolase"/>
    <property type="match status" value="1"/>
</dbReference>
<feature type="domain" description="Nudix hydrolase" evidence="1">
    <location>
        <begin position="28"/>
        <end position="166"/>
    </location>
</feature>
<dbReference type="PANTHER" id="PTHR10885">
    <property type="entry name" value="ISOPENTENYL-DIPHOSPHATE DELTA-ISOMERASE"/>
    <property type="match status" value="1"/>
</dbReference>
<keyword evidence="3" id="KW-1185">Reference proteome</keyword>
<dbReference type="RefSeq" id="WP_146818801.1">
    <property type="nucleotide sequence ID" value="NZ_BJYD01000038.1"/>
</dbReference>
<accession>A0A511WYE4</accession>
<evidence type="ECO:0000313" key="3">
    <source>
        <dbReference type="Proteomes" id="UP000321886"/>
    </source>
</evidence>
<protein>
    <submittedName>
        <fullName evidence="2">DNA mismatch repair protein MutT</fullName>
    </submittedName>
</protein>
<name>A0A511WYE4_9BACI</name>
<evidence type="ECO:0000313" key="2">
    <source>
        <dbReference type="EMBL" id="GEN55428.1"/>
    </source>
</evidence>
<evidence type="ECO:0000259" key="1">
    <source>
        <dbReference type="PROSITE" id="PS51462"/>
    </source>
</evidence>
<dbReference type="Proteomes" id="UP000321886">
    <property type="component" value="Unassembled WGS sequence"/>
</dbReference>
<dbReference type="EMBL" id="BJYD01000038">
    <property type="protein sequence ID" value="GEN55428.1"/>
    <property type="molecule type" value="Genomic_DNA"/>
</dbReference>
<comment type="caution">
    <text evidence="2">The sequence shown here is derived from an EMBL/GenBank/DDBJ whole genome shotgun (WGS) entry which is preliminary data.</text>
</comment>
<sequence>MAEMLTIFDEKGHPIGIKERDHVHQDGDWHETFHCWMFHMEGEKIHLLLQQRADHKQDFPSLYDITAAGHIEAGEDILLAGVREIEEEIGLKVVPGELAYQGDFKEELKEGSLLDREICHIYLLPWTSDRTFTIGEEVKDIVSVPLVDMEGLMDKQESVKGVSILTEKEKAVTRNNLVPHEKRYERYIFHVIREYVAKL</sequence>
<dbReference type="AlphaFoldDB" id="A0A511WYE4"/>
<dbReference type="GO" id="GO:0003824">
    <property type="term" value="F:catalytic activity"/>
    <property type="evidence" value="ECO:0007669"/>
    <property type="project" value="UniProtKB-ARBA"/>
</dbReference>
<gene>
    <name evidence="2" type="ORF">HFA01_36900</name>
</gene>
<dbReference type="Pfam" id="PF00293">
    <property type="entry name" value="NUDIX"/>
    <property type="match status" value="1"/>
</dbReference>
<dbReference type="SUPFAM" id="SSF55811">
    <property type="entry name" value="Nudix"/>
    <property type="match status" value="1"/>
</dbReference>
<proteinExistence type="predicted"/>
<dbReference type="CDD" id="cd04692">
    <property type="entry name" value="NUDIX_Hydrolase"/>
    <property type="match status" value="1"/>
</dbReference>
<organism evidence="2 3">
    <name type="scientific">Halobacillus faecis</name>
    <dbReference type="NCBI Taxonomy" id="360184"/>
    <lineage>
        <taxon>Bacteria</taxon>
        <taxon>Bacillati</taxon>
        <taxon>Bacillota</taxon>
        <taxon>Bacilli</taxon>
        <taxon>Bacillales</taxon>
        <taxon>Bacillaceae</taxon>
        <taxon>Halobacillus</taxon>
    </lineage>
</organism>
<reference evidence="2 3" key="1">
    <citation type="submission" date="2019-07" db="EMBL/GenBank/DDBJ databases">
        <title>Whole genome shotgun sequence of Halobacillus faecis NBRC 103569.</title>
        <authorList>
            <person name="Hosoyama A."/>
            <person name="Uohara A."/>
            <person name="Ohji S."/>
            <person name="Ichikawa N."/>
        </authorList>
    </citation>
    <scope>NUCLEOTIDE SEQUENCE [LARGE SCALE GENOMIC DNA]</scope>
    <source>
        <strain evidence="2 3">NBRC 103569</strain>
    </source>
</reference>
<dbReference type="OrthoDB" id="9780586at2"/>
<dbReference type="PANTHER" id="PTHR10885:SF0">
    <property type="entry name" value="ISOPENTENYL-DIPHOSPHATE DELTA-ISOMERASE"/>
    <property type="match status" value="1"/>
</dbReference>